<keyword evidence="2" id="KW-1185">Reference proteome</keyword>
<proteinExistence type="predicted"/>
<dbReference type="InterPro" id="IPR011333">
    <property type="entry name" value="SKP1/BTB/POZ_sf"/>
</dbReference>
<comment type="caution">
    <text evidence="1">The sequence shown here is derived from an EMBL/GenBank/DDBJ whole genome shotgun (WGS) entry which is preliminary data.</text>
</comment>
<evidence type="ECO:0000313" key="2">
    <source>
        <dbReference type="Proteomes" id="UP001232148"/>
    </source>
</evidence>
<dbReference type="Proteomes" id="UP001232148">
    <property type="component" value="Unassembled WGS sequence"/>
</dbReference>
<accession>A0AAD9M047</accession>
<evidence type="ECO:0000313" key="1">
    <source>
        <dbReference type="EMBL" id="KAK2028961.1"/>
    </source>
</evidence>
<organism evidence="1 2">
    <name type="scientific">Colletotrichum zoysiae</name>
    <dbReference type="NCBI Taxonomy" id="1216348"/>
    <lineage>
        <taxon>Eukaryota</taxon>
        <taxon>Fungi</taxon>
        <taxon>Dikarya</taxon>
        <taxon>Ascomycota</taxon>
        <taxon>Pezizomycotina</taxon>
        <taxon>Sordariomycetes</taxon>
        <taxon>Hypocreomycetidae</taxon>
        <taxon>Glomerellales</taxon>
        <taxon>Glomerellaceae</taxon>
        <taxon>Colletotrichum</taxon>
        <taxon>Colletotrichum graminicola species complex</taxon>
    </lineage>
</organism>
<reference evidence="1" key="1">
    <citation type="submission" date="2021-06" db="EMBL/GenBank/DDBJ databases">
        <title>Comparative genomics, transcriptomics and evolutionary studies reveal genomic signatures of adaptation to plant cell wall in hemibiotrophic fungi.</title>
        <authorList>
            <consortium name="DOE Joint Genome Institute"/>
            <person name="Baroncelli R."/>
            <person name="Diaz J.F."/>
            <person name="Benocci T."/>
            <person name="Peng M."/>
            <person name="Battaglia E."/>
            <person name="Haridas S."/>
            <person name="Andreopoulos W."/>
            <person name="Labutti K."/>
            <person name="Pangilinan J."/>
            <person name="Floch G.L."/>
            <person name="Makela M.R."/>
            <person name="Henrissat B."/>
            <person name="Grigoriev I.V."/>
            <person name="Crouch J.A."/>
            <person name="De Vries R.P."/>
            <person name="Sukno S.A."/>
            <person name="Thon M.R."/>
        </authorList>
    </citation>
    <scope>NUCLEOTIDE SEQUENCE</scope>
    <source>
        <strain evidence="1">MAFF235873</strain>
    </source>
</reference>
<gene>
    <name evidence="1" type="ORF">LX32DRAFT_561508</name>
</gene>
<evidence type="ECO:0008006" key="3">
    <source>
        <dbReference type="Google" id="ProtNLM"/>
    </source>
</evidence>
<sequence>MTDTDQSTSDADSQTESVTPIKSIVYDEVGDLTIRVGRRLYPHRVDSKSLSRSSPVFKKMLFGGFVESRPSNEKDWVVDLPEDERHSMRIVFRIMHGAFKKVPTKLPLEDLYDLLAHTEKYDATHLLRPWAKDWVKAVKDQTQEPELLCVAWELGDSHLFRQMMVIIINKCHVNGRGNVVYGRQTRGFNFRYPISGKMCLNPPTFSFEWLEHIKPPNIEGKQDLVLYVAFHSHHQQDYRSLK</sequence>
<dbReference type="Gene3D" id="3.30.710.10">
    <property type="entry name" value="Potassium Channel Kv1.1, Chain A"/>
    <property type="match status" value="1"/>
</dbReference>
<dbReference type="SUPFAM" id="SSF54695">
    <property type="entry name" value="POZ domain"/>
    <property type="match status" value="1"/>
</dbReference>
<protein>
    <recommendedName>
        <fullName evidence="3">BTB domain-containing protein</fullName>
    </recommendedName>
</protein>
<dbReference type="CDD" id="cd18186">
    <property type="entry name" value="BTB_POZ_ZBTB_KLHL-like"/>
    <property type="match status" value="1"/>
</dbReference>
<name>A0AAD9M047_9PEZI</name>
<dbReference type="AlphaFoldDB" id="A0AAD9M047"/>
<dbReference type="EMBL" id="MU842870">
    <property type="protein sequence ID" value="KAK2028961.1"/>
    <property type="molecule type" value="Genomic_DNA"/>
</dbReference>